<feature type="domain" description="NlpC/P60" evidence="7">
    <location>
        <begin position="120"/>
        <end position="247"/>
    </location>
</feature>
<dbReference type="EMBL" id="AGYA01000005">
    <property type="protein sequence ID" value="EKB59581.1"/>
    <property type="molecule type" value="Genomic_DNA"/>
</dbReference>
<evidence type="ECO:0000313" key="8">
    <source>
        <dbReference type="EMBL" id="EKB59581.1"/>
    </source>
</evidence>
<keyword evidence="6" id="KW-1133">Transmembrane helix</keyword>
<evidence type="ECO:0000256" key="4">
    <source>
        <dbReference type="ARBA" id="ARBA00022801"/>
    </source>
</evidence>
<keyword evidence="9" id="KW-1185">Reference proteome</keyword>
<reference evidence="8 9" key="1">
    <citation type="submission" date="2012-07" db="EMBL/GenBank/DDBJ databases">
        <title>The Genome Sequence of Bergeyella zoohelcum ATCC 43767.</title>
        <authorList>
            <consortium name="The Broad Institute Genome Sequencing Platform"/>
            <person name="Earl A."/>
            <person name="Ward D."/>
            <person name="Feldgarden M."/>
            <person name="Gevers D."/>
            <person name="Huys G."/>
            <person name="Walker B."/>
            <person name="Young S.K."/>
            <person name="Zeng Q."/>
            <person name="Gargeya S."/>
            <person name="Fitzgerald M."/>
            <person name="Haas B."/>
            <person name="Abouelleil A."/>
            <person name="Alvarado L."/>
            <person name="Arachchi H.M."/>
            <person name="Berlin A.M."/>
            <person name="Chapman S.B."/>
            <person name="Goldberg J."/>
            <person name="Griggs A."/>
            <person name="Gujja S."/>
            <person name="Hansen M."/>
            <person name="Howarth C."/>
            <person name="Imamovic A."/>
            <person name="Larimer J."/>
            <person name="McCowen C."/>
            <person name="Montmayeur A."/>
            <person name="Murphy C."/>
            <person name="Neiman D."/>
            <person name="Pearson M."/>
            <person name="Priest M."/>
            <person name="Roberts A."/>
            <person name="Saif S."/>
            <person name="Shea T."/>
            <person name="Sisk P."/>
            <person name="Sykes S."/>
            <person name="Wortman J."/>
            <person name="Nusbaum C."/>
            <person name="Birren B."/>
        </authorList>
    </citation>
    <scope>NUCLEOTIDE SEQUENCE [LARGE SCALE GENOMIC DNA]</scope>
    <source>
        <strain evidence="8 9">ATCC 43767</strain>
    </source>
</reference>
<evidence type="ECO:0000256" key="1">
    <source>
        <dbReference type="ARBA" id="ARBA00007074"/>
    </source>
</evidence>
<keyword evidence="3" id="KW-0732">Signal</keyword>
<dbReference type="InterPro" id="IPR052062">
    <property type="entry name" value="Murein_DD/LD_carboxypeptidase"/>
</dbReference>
<evidence type="ECO:0000256" key="6">
    <source>
        <dbReference type="SAM" id="Phobius"/>
    </source>
</evidence>
<dbReference type="SUPFAM" id="SSF54001">
    <property type="entry name" value="Cysteine proteinases"/>
    <property type="match status" value="1"/>
</dbReference>
<dbReference type="PANTHER" id="PTHR47360">
    <property type="entry name" value="MUREIN DD-ENDOPEPTIDASE MEPS/MUREIN LD-CARBOXYPEPTIDASE"/>
    <property type="match status" value="1"/>
</dbReference>
<dbReference type="GO" id="GO:0006508">
    <property type="term" value="P:proteolysis"/>
    <property type="evidence" value="ECO:0007669"/>
    <property type="project" value="UniProtKB-KW"/>
</dbReference>
<feature type="transmembrane region" description="Helical" evidence="6">
    <location>
        <begin position="39"/>
        <end position="59"/>
    </location>
</feature>
<dbReference type="eggNOG" id="COG0791">
    <property type="taxonomic scope" value="Bacteria"/>
</dbReference>
<dbReference type="InterPro" id="IPR038765">
    <property type="entry name" value="Papain-like_cys_pep_sf"/>
</dbReference>
<dbReference type="PROSITE" id="PS51935">
    <property type="entry name" value="NLPC_P60"/>
    <property type="match status" value="1"/>
</dbReference>
<dbReference type="Gene3D" id="3.90.1720.10">
    <property type="entry name" value="endopeptidase domain like (from Nostoc punctiforme)"/>
    <property type="match status" value="1"/>
</dbReference>
<dbReference type="PATRIC" id="fig|883096.3.peg.149"/>
<sequence>MLKWNLDTLDFVLLQMALGKFAVQNTRNILRMKNSVSKIVFVLVAIFTLQSCVTNYVVANPKLYNKEYKTDAKITLAEAKRLEEDKKVLINSFASERATRMNVIARAEKDAAIAKAIQYNKVLDDILEEAYTYIGTPYRFGGMTRRGIDCSAFVLSVFGAVVGMELPRVAAAQAKEGELVAKEDLQKGDLLFFSHRGNRIGHVGIVESVTEDGEVKFIHAATSKGVMVSSLNGSYWGSRYRMAKRVFTADTMENKENFAQN</sequence>
<accession>K1LX06</accession>
<evidence type="ECO:0000256" key="3">
    <source>
        <dbReference type="ARBA" id="ARBA00022729"/>
    </source>
</evidence>
<keyword evidence="4" id="KW-0378">Hydrolase</keyword>
<protein>
    <recommendedName>
        <fullName evidence="7">NlpC/P60 domain-containing protein</fullName>
    </recommendedName>
</protein>
<keyword evidence="5" id="KW-0788">Thiol protease</keyword>
<evidence type="ECO:0000259" key="7">
    <source>
        <dbReference type="PROSITE" id="PS51935"/>
    </source>
</evidence>
<keyword evidence="6" id="KW-0472">Membrane</keyword>
<dbReference type="GO" id="GO:0008234">
    <property type="term" value="F:cysteine-type peptidase activity"/>
    <property type="evidence" value="ECO:0007669"/>
    <property type="project" value="UniProtKB-KW"/>
</dbReference>
<dbReference type="InterPro" id="IPR000064">
    <property type="entry name" value="NLP_P60_dom"/>
</dbReference>
<dbReference type="Proteomes" id="UP000006085">
    <property type="component" value="Unassembled WGS sequence"/>
</dbReference>
<comment type="caution">
    <text evidence="8">The sequence shown here is derived from an EMBL/GenBank/DDBJ whole genome shotgun (WGS) entry which is preliminary data.</text>
</comment>
<proteinExistence type="inferred from homology"/>
<comment type="similarity">
    <text evidence="1">Belongs to the peptidase C40 family.</text>
</comment>
<evidence type="ECO:0000256" key="5">
    <source>
        <dbReference type="ARBA" id="ARBA00022807"/>
    </source>
</evidence>
<dbReference type="PANTHER" id="PTHR47360:SF1">
    <property type="entry name" value="ENDOPEPTIDASE NLPC-RELATED"/>
    <property type="match status" value="1"/>
</dbReference>
<organism evidence="8 9">
    <name type="scientific">Bergeyella zoohelcum ATCC 43767</name>
    <dbReference type="NCBI Taxonomy" id="883096"/>
    <lineage>
        <taxon>Bacteria</taxon>
        <taxon>Pseudomonadati</taxon>
        <taxon>Bacteroidota</taxon>
        <taxon>Flavobacteriia</taxon>
        <taxon>Flavobacteriales</taxon>
        <taxon>Weeksellaceae</taxon>
        <taxon>Bergeyella</taxon>
    </lineage>
</organism>
<keyword evidence="2" id="KW-0645">Protease</keyword>
<name>K1LX06_9FLAO</name>
<dbReference type="AlphaFoldDB" id="K1LX06"/>
<evidence type="ECO:0000256" key="2">
    <source>
        <dbReference type="ARBA" id="ARBA00022670"/>
    </source>
</evidence>
<dbReference type="HOGENOM" id="CLU_016043_9_2_10"/>
<dbReference type="Pfam" id="PF00877">
    <property type="entry name" value="NLPC_P60"/>
    <property type="match status" value="1"/>
</dbReference>
<gene>
    <name evidence="8" type="ORF">HMPREF9699_00150</name>
</gene>
<evidence type="ECO:0000313" key="9">
    <source>
        <dbReference type="Proteomes" id="UP000006085"/>
    </source>
</evidence>
<keyword evidence="6" id="KW-0812">Transmembrane</keyword>